<organism evidence="5 6">
    <name type="scientific">Xiamenia xianingshaonis</name>
    <dbReference type="NCBI Taxonomy" id="2682776"/>
    <lineage>
        <taxon>Bacteria</taxon>
        <taxon>Bacillati</taxon>
        <taxon>Actinomycetota</taxon>
        <taxon>Coriobacteriia</taxon>
        <taxon>Eggerthellales</taxon>
        <taxon>Eggerthellaceae</taxon>
        <taxon>Xiamenia</taxon>
    </lineage>
</organism>
<evidence type="ECO:0000256" key="3">
    <source>
        <dbReference type="SAM" id="Phobius"/>
    </source>
</evidence>
<keyword evidence="3" id="KW-0812">Transmembrane</keyword>
<name>A0A9E6SUX9_9ACTN</name>
<reference evidence="5" key="1">
    <citation type="submission" date="2021-04" db="EMBL/GenBank/DDBJ databases">
        <title>Novel species in family Eggerthellaceae.</title>
        <authorList>
            <person name="Zhang G."/>
        </authorList>
    </citation>
    <scope>NUCLEOTIDE SEQUENCE</scope>
    <source>
        <strain evidence="5">Zg-886</strain>
    </source>
</reference>
<evidence type="ECO:0000256" key="1">
    <source>
        <dbReference type="ARBA" id="ARBA00006068"/>
    </source>
</evidence>
<dbReference type="Pfam" id="PF03816">
    <property type="entry name" value="LytR_cpsA_psr"/>
    <property type="match status" value="1"/>
</dbReference>
<dbReference type="AlphaFoldDB" id="A0A9E6SUX9"/>
<keyword evidence="3" id="KW-1133">Transmembrane helix</keyword>
<evidence type="ECO:0000256" key="2">
    <source>
        <dbReference type="SAM" id="MobiDB-lite"/>
    </source>
</evidence>
<dbReference type="RefSeq" id="WP_165059015.1">
    <property type="nucleotide sequence ID" value="NZ_CP072829.1"/>
</dbReference>
<evidence type="ECO:0000259" key="4">
    <source>
        <dbReference type="Pfam" id="PF03816"/>
    </source>
</evidence>
<comment type="similarity">
    <text evidence="1">Belongs to the LytR/CpsA/Psr (LCP) family.</text>
</comment>
<feature type="compositionally biased region" description="Basic and acidic residues" evidence="2">
    <location>
        <begin position="16"/>
        <end position="40"/>
    </location>
</feature>
<gene>
    <name evidence="5" type="ORF">J7S26_02910</name>
</gene>
<accession>A0A9E6SUX9</accession>
<dbReference type="Proteomes" id="UP000671910">
    <property type="component" value="Chromosome"/>
</dbReference>
<dbReference type="KEGG" id="ebz:J7S26_02910"/>
<feature type="region of interest" description="Disordered" evidence="2">
    <location>
        <begin position="1"/>
        <end position="50"/>
    </location>
</feature>
<evidence type="ECO:0000313" key="5">
    <source>
        <dbReference type="EMBL" id="QTU84879.1"/>
    </source>
</evidence>
<dbReference type="Gene3D" id="3.40.630.190">
    <property type="entry name" value="LCP protein"/>
    <property type="match status" value="1"/>
</dbReference>
<proteinExistence type="inferred from homology"/>
<feature type="transmembrane region" description="Helical" evidence="3">
    <location>
        <begin position="73"/>
        <end position="95"/>
    </location>
</feature>
<sequence>MSESGPLEPEAANNEELDRYSRESGRYTHAEAEGSGKEEDPQLAESAADHASAEELYPVLAKRKRRNRILKRVAVIVLSVLLVFGSAAGALAYVYTNSLDNALAFEDEKHTDKLDTSLITPATGEPYYVLLLGSDSYEQEDRDWEIERTDVMMLVRIDPEESKVTMVSIPRDTPYVWEDGGMYKINDAYHLGGASASVDAVSKLTGVPISHVAVVGFSSLADVVDGLGGVTVNVDTELTYQDALTKEWITLEPGEQKLDGSQAQIFARARHEYVENQDVHRQNNVRTLAMAIIKEIVQKPLVELPDAALSVAECVQTDMKTADVLSLAMAFATNKDDMKIYSATGPSAGDFMEEHNGMWLCYENPEGWAALMESVDAGEEPAEIDYEATQIVPGAEEASAAEGTGEEGYVEGDEYGYYDEQGYYHEY</sequence>
<dbReference type="PANTHER" id="PTHR33392">
    <property type="entry name" value="POLYISOPRENYL-TEICHOIC ACID--PEPTIDOGLYCAN TEICHOIC ACID TRANSFERASE TAGU"/>
    <property type="match status" value="1"/>
</dbReference>
<protein>
    <submittedName>
        <fullName evidence="5">LCP family protein</fullName>
    </submittedName>
</protein>
<evidence type="ECO:0000313" key="6">
    <source>
        <dbReference type="Proteomes" id="UP000671910"/>
    </source>
</evidence>
<dbReference type="NCBIfam" id="TIGR00350">
    <property type="entry name" value="lytR_cpsA_psr"/>
    <property type="match status" value="1"/>
</dbReference>
<dbReference type="InterPro" id="IPR050922">
    <property type="entry name" value="LytR/CpsA/Psr_CW_biosynth"/>
</dbReference>
<feature type="domain" description="Cell envelope-related transcriptional attenuator" evidence="4">
    <location>
        <begin position="148"/>
        <end position="296"/>
    </location>
</feature>
<dbReference type="EMBL" id="CP072829">
    <property type="protein sequence ID" value="QTU84879.1"/>
    <property type="molecule type" value="Genomic_DNA"/>
</dbReference>
<keyword evidence="3" id="KW-0472">Membrane</keyword>
<dbReference type="PANTHER" id="PTHR33392:SF6">
    <property type="entry name" value="POLYISOPRENYL-TEICHOIC ACID--PEPTIDOGLYCAN TEICHOIC ACID TRANSFERASE TAGU"/>
    <property type="match status" value="1"/>
</dbReference>
<dbReference type="InterPro" id="IPR004474">
    <property type="entry name" value="LytR_CpsA_psr"/>
</dbReference>